<evidence type="ECO:0000256" key="4">
    <source>
        <dbReference type="ARBA" id="ARBA00022448"/>
    </source>
</evidence>
<dbReference type="Pfam" id="PF01794">
    <property type="entry name" value="Ferric_reduct"/>
    <property type="match status" value="1"/>
</dbReference>
<feature type="transmembrane region" description="Helical" evidence="16">
    <location>
        <begin position="270"/>
        <end position="291"/>
    </location>
</feature>
<dbReference type="Pfam" id="PF08022">
    <property type="entry name" value="FAD_binding_8"/>
    <property type="match status" value="1"/>
</dbReference>
<evidence type="ECO:0000256" key="10">
    <source>
        <dbReference type="ARBA" id="ARBA00022989"/>
    </source>
</evidence>
<protein>
    <recommendedName>
        <fullName evidence="3">ferric-chelate reductase (NADPH)</fullName>
        <ecNumber evidence="3">1.16.1.9</ecNumber>
    </recommendedName>
</protein>
<dbReference type="AlphaFoldDB" id="G3AH87"/>
<gene>
    <name evidence="19" type="ORF">SPAPADRAFT_146859</name>
</gene>
<dbReference type="GO" id="GO:0006879">
    <property type="term" value="P:intracellular iron ion homeostasis"/>
    <property type="evidence" value="ECO:0007669"/>
    <property type="project" value="TreeGrafter"/>
</dbReference>
<dbReference type="CDD" id="cd06186">
    <property type="entry name" value="NOX_Duox_like_FAD_NADP"/>
    <property type="match status" value="1"/>
</dbReference>
<evidence type="ECO:0000256" key="3">
    <source>
        <dbReference type="ARBA" id="ARBA00012668"/>
    </source>
</evidence>
<dbReference type="PROSITE" id="PS51384">
    <property type="entry name" value="FAD_FR"/>
    <property type="match status" value="1"/>
</dbReference>
<dbReference type="InterPro" id="IPR013130">
    <property type="entry name" value="Fe3_Rdtase_TM_dom"/>
</dbReference>
<evidence type="ECO:0000259" key="18">
    <source>
        <dbReference type="PROSITE" id="PS51384"/>
    </source>
</evidence>
<accession>G3AH87</accession>
<evidence type="ECO:0000256" key="13">
    <source>
        <dbReference type="ARBA" id="ARBA00023136"/>
    </source>
</evidence>
<dbReference type="PANTHER" id="PTHR32361">
    <property type="entry name" value="FERRIC/CUPRIC REDUCTASE TRANSMEMBRANE COMPONENT"/>
    <property type="match status" value="1"/>
</dbReference>
<dbReference type="InterPro" id="IPR051410">
    <property type="entry name" value="Ferric/Cupric_Reductase"/>
</dbReference>
<dbReference type="InterPro" id="IPR013112">
    <property type="entry name" value="FAD-bd_8"/>
</dbReference>
<dbReference type="eggNOG" id="KOG0039">
    <property type="taxonomic scope" value="Eukaryota"/>
</dbReference>
<dbReference type="OMA" id="YNEDAHM"/>
<evidence type="ECO:0000256" key="11">
    <source>
        <dbReference type="ARBA" id="ARBA00023002"/>
    </source>
</evidence>
<dbReference type="HOGENOM" id="CLU_010365_4_0_1"/>
<organism evidence="20">
    <name type="scientific">Spathaspora passalidarum (strain NRRL Y-27907 / 11-Y1)</name>
    <dbReference type="NCBI Taxonomy" id="619300"/>
    <lineage>
        <taxon>Eukaryota</taxon>
        <taxon>Fungi</taxon>
        <taxon>Dikarya</taxon>
        <taxon>Ascomycota</taxon>
        <taxon>Saccharomycotina</taxon>
        <taxon>Pichiomycetes</taxon>
        <taxon>Debaryomycetaceae</taxon>
        <taxon>Spathaspora</taxon>
    </lineage>
</organism>
<dbReference type="GeneID" id="18870729"/>
<feature type="chain" id="PRO_5003442503" description="ferric-chelate reductase (NADPH)" evidence="17">
    <location>
        <begin position="20"/>
        <end position="740"/>
    </location>
</feature>
<keyword evidence="5" id="KW-1003">Cell membrane</keyword>
<keyword evidence="8" id="KW-0274">FAD</keyword>
<comment type="similarity">
    <text evidence="2">Belongs to the ferric reductase (FRE) family.</text>
</comment>
<dbReference type="GO" id="GO:0052851">
    <property type="term" value="F:ferric-chelate reductase (NADPH) activity"/>
    <property type="evidence" value="ECO:0007669"/>
    <property type="project" value="UniProtKB-EC"/>
</dbReference>
<evidence type="ECO:0000256" key="9">
    <source>
        <dbReference type="ARBA" id="ARBA00022982"/>
    </source>
</evidence>
<dbReference type="GO" id="GO:0005886">
    <property type="term" value="C:plasma membrane"/>
    <property type="evidence" value="ECO:0007669"/>
    <property type="project" value="UniProtKB-SubCell"/>
</dbReference>
<dbReference type="InterPro" id="IPR017927">
    <property type="entry name" value="FAD-bd_FR_type"/>
</dbReference>
<dbReference type="SFLD" id="SFLDS00052">
    <property type="entry name" value="Ferric_Reductase_Domain"/>
    <property type="match status" value="1"/>
</dbReference>
<evidence type="ECO:0000313" key="19">
    <source>
        <dbReference type="EMBL" id="EGW35517.1"/>
    </source>
</evidence>
<comment type="catalytic activity">
    <reaction evidence="15">
        <text>2 a Fe(II)-siderophore + NADP(+) + H(+) = 2 a Fe(III)-siderophore + NADPH</text>
        <dbReference type="Rhea" id="RHEA:28795"/>
        <dbReference type="Rhea" id="RHEA-COMP:11342"/>
        <dbReference type="Rhea" id="RHEA-COMP:11344"/>
        <dbReference type="ChEBI" id="CHEBI:15378"/>
        <dbReference type="ChEBI" id="CHEBI:29033"/>
        <dbReference type="ChEBI" id="CHEBI:29034"/>
        <dbReference type="ChEBI" id="CHEBI:57783"/>
        <dbReference type="ChEBI" id="CHEBI:58349"/>
        <dbReference type="EC" id="1.16.1.9"/>
    </reaction>
</comment>
<evidence type="ECO:0000256" key="1">
    <source>
        <dbReference type="ARBA" id="ARBA00004651"/>
    </source>
</evidence>
<keyword evidence="13 16" id="KW-0472">Membrane</keyword>
<dbReference type="EMBL" id="GL996499">
    <property type="protein sequence ID" value="EGW35517.1"/>
    <property type="molecule type" value="Genomic_DNA"/>
</dbReference>
<evidence type="ECO:0000256" key="15">
    <source>
        <dbReference type="ARBA" id="ARBA00048483"/>
    </source>
</evidence>
<keyword evidence="4" id="KW-0813">Transport</keyword>
<comment type="subcellular location">
    <subcellularLocation>
        <location evidence="1">Cell membrane</location>
        <topology evidence="1">Multi-pass membrane protein</topology>
    </subcellularLocation>
</comment>
<dbReference type="KEGG" id="spaa:SPAPADRAFT_146859"/>
<dbReference type="InterPro" id="IPR017938">
    <property type="entry name" value="Riboflavin_synthase-like_b-brl"/>
</dbReference>
<keyword evidence="10 16" id="KW-1133">Transmembrane helix</keyword>
<evidence type="ECO:0000256" key="8">
    <source>
        <dbReference type="ARBA" id="ARBA00022827"/>
    </source>
</evidence>
<dbReference type="InterPro" id="IPR039261">
    <property type="entry name" value="FNR_nucleotide-bd"/>
</dbReference>
<dbReference type="OrthoDB" id="167398at2759"/>
<keyword evidence="12" id="KW-0406">Ion transport</keyword>
<evidence type="ECO:0000256" key="2">
    <source>
        <dbReference type="ARBA" id="ARBA00006278"/>
    </source>
</evidence>
<evidence type="ECO:0000256" key="14">
    <source>
        <dbReference type="ARBA" id="ARBA00023180"/>
    </source>
</evidence>
<keyword evidence="11" id="KW-0560">Oxidoreductase</keyword>
<evidence type="ECO:0000256" key="6">
    <source>
        <dbReference type="ARBA" id="ARBA00022630"/>
    </source>
</evidence>
<feature type="transmembrane region" description="Helical" evidence="16">
    <location>
        <begin position="230"/>
        <end position="250"/>
    </location>
</feature>
<dbReference type="SUPFAM" id="SSF52343">
    <property type="entry name" value="Ferredoxin reductase-like, C-terminal NADP-linked domain"/>
    <property type="match status" value="1"/>
</dbReference>
<keyword evidence="17" id="KW-0732">Signal</keyword>
<evidence type="ECO:0000256" key="17">
    <source>
        <dbReference type="SAM" id="SignalP"/>
    </source>
</evidence>
<feature type="transmembrane region" description="Helical" evidence="16">
    <location>
        <begin position="156"/>
        <end position="179"/>
    </location>
</feature>
<keyword evidence="20" id="KW-1185">Reference proteome</keyword>
<reference evidence="19 20" key="1">
    <citation type="journal article" date="2011" name="Proc. Natl. Acad. Sci. U.S.A.">
        <title>Comparative genomics of xylose-fermenting fungi for enhanced biofuel production.</title>
        <authorList>
            <person name="Wohlbach D.J."/>
            <person name="Kuo A."/>
            <person name="Sato T.K."/>
            <person name="Potts K.M."/>
            <person name="Salamov A.A."/>
            <person name="LaButti K.M."/>
            <person name="Sun H."/>
            <person name="Clum A."/>
            <person name="Pangilinan J.L."/>
            <person name="Lindquist E.A."/>
            <person name="Lucas S."/>
            <person name="Lapidus A."/>
            <person name="Jin M."/>
            <person name="Gunawan C."/>
            <person name="Balan V."/>
            <person name="Dale B.E."/>
            <person name="Jeffries T.W."/>
            <person name="Zinkel R."/>
            <person name="Barry K.W."/>
            <person name="Grigoriev I.V."/>
            <person name="Gasch A.P."/>
        </authorList>
    </citation>
    <scope>NUCLEOTIDE SEQUENCE [LARGE SCALE GENOMIC DNA]</scope>
    <source>
        <strain evidence="20">NRRL Y-27907 / 11-Y1</strain>
    </source>
</reference>
<feature type="domain" description="FAD-binding FR-type" evidence="18">
    <location>
        <begin position="407"/>
        <end position="526"/>
    </location>
</feature>
<dbReference type="GO" id="GO:0015677">
    <property type="term" value="P:copper ion import"/>
    <property type="evidence" value="ECO:0007669"/>
    <property type="project" value="TreeGrafter"/>
</dbReference>
<feature type="transmembrane region" description="Helical" evidence="16">
    <location>
        <begin position="373"/>
        <end position="390"/>
    </location>
</feature>
<dbReference type="GO" id="GO:0006826">
    <property type="term" value="P:iron ion transport"/>
    <property type="evidence" value="ECO:0007669"/>
    <property type="project" value="TreeGrafter"/>
</dbReference>
<keyword evidence="6" id="KW-0285">Flavoprotein</keyword>
<evidence type="ECO:0000256" key="12">
    <source>
        <dbReference type="ARBA" id="ARBA00023065"/>
    </source>
</evidence>
<dbReference type="InterPro" id="IPR013121">
    <property type="entry name" value="Fe_red_NAD-bd_6"/>
</dbReference>
<feature type="transmembrane region" description="Helical" evidence="16">
    <location>
        <begin position="312"/>
        <end position="332"/>
    </location>
</feature>
<name>G3AH87_SPAPN</name>
<dbReference type="Pfam" id="PF08030">
    <property type="entry name" value="NAD_binding_6"/>
    <property type="match status" value="1"/>
</dbReference>
<dbReference type="SFLD" id="SFLDG01168">
    <property type="entry name" value="Ferric_reductase_subgroup_(FRE"/>
    <property type="match status" value="1"/>
</dbReference>
<evidence type="ECO:0000256" key="7">
    <source>
        <dbReference type="ARBA" id="ARBA00022692"/>
    </source>
</evidence>
<keyword evidence="14" id="KW-0325">Glycoprotein</keyword>
<dbReference type="Gene3D" id="3.40.50.80">
    <property type="entry name" value="Nucleotide-binding domain of ferredoxin-NADP reductase (FNR) module"/>
    <property type="match status" value="1"/>
</dbReference>
<dbReference type="EC" id="1.16.1.9" evidence="3"/>
<evidence type="ECO:0000256" key="16">
    <source>
        <dbReference type="SAM" id="Phobius"/>
    </source>
</evidence>
<dbReference type="PANTHER" id="PTHR32361:SF9">
    <property type="entry name" value="FERRIC REDUCTASE TRANSMEMBRANE COMPONENT 3-RELATED"/>
    <property type="match status" value="1"/>
</dbReference>
<keyword evidence="9" id="KW-0249">Electron transport</keyword>
<evidence type="ECO:0000313" key="20">
    <source>
        <dbReference type="Proteomes" id="UP000000709"/>
    </source>
</evidence>
<keyword evidence="7 16" id="KW-0812">Transmembrane</keyword>
<dbReference type="InParanoid" id="G3AH87"/>
<sequence length="740" mass="84342">MNLLYSFYLLFFAVSGVVAIPGIEWYKPTLGLYACLYEIDYSGNFTFCPATDSTCLCSDPNSRATMAGCLVYHDRNTTIMTDYIVKYCGMYFETNLTSDWFEGAYANFTARAKYFKDIDMPADSNIVDVPLKFEPKDMDHYSTIAMNFLGNYDDSVYYGVSVYGFWLIVLLIGAASHWTKMLFPGLTKKMTGPVSNFWRKYISMPAFIGRRKAQSIPGFKIFDSLIPTRFEMLVISLFYVYMIIIHAINMKGVKGDPVFGSKYMAELRYVADRTGIVGTAMMPLVFLFAGRNNFLQWICGFNYSTFLCYHRHLARVMFMLIVIHSVNFTILEEEYYAEDIKEPWLYWGVVATIVGGVMLIQSILYLRRINYEIFLLVHIVLATFWVVGTWVHVVDFGYGCVFIPSIAVWGFDRAVRIGRLLYFGFPEVTIALVGDETIKLSIPKPKNWHPIPGGHAFIYFLKPTYFWQSHPFTFTSSAKEDHTIVMYIKLKGGITHSLYKLLNKSPGKTVTMRVGVEGPYGESTPAKYVDKAVFIAGGNGIPGIYSEVHDIAVRSTKERNQVLKLIWVIRDYGSIAWFHDELAALQNTNIDTTVYVTKPSANLGKIEQLDKSDSSKEGSIKSSELTKSYEANLTNISDINEKITSSKEDSINEVSKSKEYITDDIPGELKEKLSHIHFEEGRPNIERLIQDEIKESPGSTFFVACGHPIMVDEVRYQCCKNIDNPEKKRVDFFEQLQIWA</sequence>
<evidence type="ECO:0000256" key="5">
    <source>
        <dbReference type="ARBA" id="ARBA00022475"/>
    </source>
</evidence>
<dbReference type="Proteomes" id="UP000000709">
    <property type="component" value="Unassembled WGS sequence"/>
</dbReference>
<dbReference type="SUPFAM" id="SSF63380">
    <property type="entry name" value="Riboflavin synthase domain-like"/>
    <property type="match status" value="1"/>
</dbReference>
<dbReference type="RefSeq" id="XP_007372929.1">
    <property type="nucleotide sequence ID" value="XM_007372867.1"/>
</dbReference>
<proteinExistence type="inferred from homology"/>
<feature type="signal peptide" evidence="17">
    <location>
        <begin position="1"/>
        <end position="19"/>
    </location>
</feature>
<feature type="transmembrane region" description="Helical" evidence="16">
    <location>
        <begin position="344"/>
        <end position="366"/>
    </location>
</feature>
<dbReference type="FunCoup" id="G3AH87">
    <property type="interactions" value="394"/>
</dbReference>